<proteinExistence type="inferred from homology"/>
<evidence type="ECO:0000256" key="1">
    <source>
        <dbReference type="ARBA" id="ARBA00005582"/>
    </source>
</evidence>
<evidence type="ECO:0000313" key="6">
    <source>
        <dbReference type="Proteomes" id="UP001607069"/>
    </source>
</evidence>
<dbReference type="Proteomes" id="UP001607069">
    <property type="component" value="Unassembled WGS sequence"/>
</dbReference>
<name>A0ABW7HNC1_9ACTN</name>
<dbReference type="RefSeq" id="WP_394631039.1">
    <property type="nucleotide sequence ID" value="NZ_BAABEN010000006.1"/>
</dbReference>
<reference evidence="5 6" key="1">
    <citation type="submission" date="2024-10" db="EMBL/GenBank/DDBJ databases">
        <authorList>
            <person name="Cho J.-C."/>
        </authorList>
    </citation>
    <scope>NUCLEOTIDE SEQUENCE [LARGE SCALE GENOMIC DNA]</scope>
    <source>
        <strain evidence="5 6">KCTC29696</strain>
    </source>
</reference>
<organism evidence="5 6">
    <name type="scientific">Streptomyces chitinivorans</name>
    <dbReference type="NCBI Taxonomy" id="1257027"/>
    <lineage>
        <taxon>Bacteria</taxon>
        <taxon>Bacillati</taxon>
        <taxon>Actinomycetota</taxon>
        <taxon>Actinomycetes</taxon>
        <taxon>Kitasatosporales</taxon>
        <taxon>Streptomycetaceae</taxon>
        <taxon>Streptomyces</taxon>
    </lineage>
</organism>
<sequence length="148" mass="16114">MTLLVAAVIVHDRAADRVLLLQRGPRAKFAQGMWDLPTGKSDPGEPVTETAVRELREETGLVVKAEHLRLAHVVHGGWGVESPNGYLTVVFAAHEWSGEPGNREPGKHSQVRWVPVDALPENFVPSTGGALCHYLTGGPQLSLVRWDS</sequence>
<evidence type="ECO:0000256" key="3">
    <source>
        <dbReference type="RuleBase" id="RU003476"/>
    </source>
</evidence>
<keyword evidence="6" id="KW-1185">Reference proteome</keyword>
<dbReference type="PROSITE" id="PS00893">
    <property type="entry name" value="NUDIX_BOX"/>
    <property type="match status" value="1"/>
</dbReference>
<dbReference type="InterPro" id="IPR020476">
    <property type="entry name" value="Nudix_hydrolase"/>
</dbReference>
<gene>
    <name evidence="5" type="ORF">ACG5V6_03465</name>
</gene>
<feature type="domain" description="Nudix hydrolase" evidence="4">
    <location>
        <begin position="1"/>
        <end position="137"/>
    </location>
</feature>
<dbReference type="InterPro" id="IPR000086">
    <property type="entry name" value="NUDIX_hydrolase_dom"/>
</dbReference>
<evidence type="ECO:0000256" key="2">
    <source>
        <dbReference type="ARBA" id="ARBA00022801"/>
    </source>
</evidence>
<dbReference type="SUPFAM" id="SSF55811">
    <property type="entry name" value="Nudix"/>
    <property type="match status" value="1"/>
</dbReference>
<protein>
    <submittedName>
        <fullName evidence="5">NUDIX domain-containing protein</fullName>
    </submittedName>
</protein>
<accession>A0ABW7HNC1</accession>
<dbReference type="PROSITE" id="PS51462">
    <property type="entry name" value="NUDIX"/>
    <property type="match status" value="1"/>
</dbReference>
<dbReference type="Gene3D" id="3.90.79.10">
    <property type="entry name" value="Nucleoside Triphosphate Pyrophosphohydrolase"/>
    <property type="match status" value="1"/>
</dbReference>
<dbReference type="Pfam" id="PF00293">
    <property type="entry name" value="NUDIX"/>
    <property type="match status" value="1"/>
</dbReference>
<dbReference type="EMBL" id="JBIHMK010000007">
    <property type="protein sequence ID" value="MFH0247275.1"/>
    <property type="molecule type" value="Genomic_DNA"/>
</dbReference>
<dbReference type="PANTHER" id="PTHR43736:SF1">
    <property type="entry name" value="DIHYDRONEOPTERIN TRIPHOSPHATE DIPHOSPHATASE"/>
    <property type="match status" value="1"/>
</dbReference>
<evidence type="ECO:0000259" key="4">
    <source>
        <dbReference type="PROSITE" id="PS51462"/>
    </source>
</evidence>
<dbReference type="PANTHER" id="PTHR43736">
    <property type="entry name" value="ADP-RIBOSE PYROPHOSPHATASE"/>
    <property type="match status" value="1"/>
</dbReference>
<dbReference type="InterPro" id="IPR015797">
    <property type="entry name" value="NUDIX_hydrolase-like_dom_sf"/>
</dbReference>
<comment type="similarity">
    <text evidence="1 3">Belongs to the Nudix hydrolase family.</text>
</comment>
<comment type="caution">
    <text evidence="5">The sequence shown here is derived from an EMBL/GenBank/DDBJ whole genome shotgun (WGS) entry which is preliminary data.</text>
</comment>
<evidence type="ECO:0000313" key="5">
    <source>
        <dbReference type="EMBL" id="MFH0247275.1"/>
    </source>
</evidence>
<dbReference type="PRINTS" id="PR00502">
    <property type="entry name" value="NUDIXFAMILY"/>
</dbReference>
<keyword evidence="2 3" id="KW-0378">Hydrolase</keyword>
<dbReference type="InterPro" id="IPR020084">
    <property type="entry name" value="NUDIX_hydrolase_CS"/>
</dbReference>